<evidence type="ECO:0000313" key="2">
    <source>
        <dbReference type="EMBL" id="KKL90361.1"/>
    </source>
</evidence>
<proteinExistence type="predicted"/>
<organism evidence="2">
    <name type="scientific">marine sediment metagenome</name>
    <dbReference type="NCBI Taxonomy" id="412755"/>
    <lineage>
        <taxon>unclassified sequences</taxon>
        <taxon>metagenomes</taxon>
        <taxon>ecological metagenomes</taxon>
    </lineage>
</organism>
<accession>A0A0F9GIM6</accession>
<gene>
    <name evidence="2" type="ORF">LCGC14_1905480</name>
</gene>
<dbReference type="AlphaFoldDB" id="A0A0F9GIM6"/>
<protein>
    <submittedName>
        <fullName evidence="2">Uncharacterized protein</fullName>
    </submittedName>
</protein>
<reference evidence="2" key="1">
    <citation type="journal article" date="2015" name="Nature">
        <title>Complex archaea that bridge the gap between prokaryotes and eukaryotes.</title>
        <authorList>
            <person name="Spang A."/>
            <person name="Saw J.H."/>
            <person name="Jorgensen S.L."/>
            <person name="Zaremba-Niedzwiedzka K."/>
            <person name="Martijn J."/>
            <person name="Lind A.E."/>
            <person name="van Eijk R."/>
            <person name="Schleper C."/>
            <person name="Guy L."/>
            <person name="Ettema T.J."/>
        </authorList>
    </citation>
    <scope>NUCLEOTIDE SEQUENCE</scope>
</reference>
<sequence>MSVSQNASRPSIKEILSKDYWENNEKEMSVSWQDIVKSVGILGGMSIITGSAAFVFPLIIGVSQKMYTKMGIKCKKKLERSFSYDYPLVVLSLALSLKSTEKIVVAVDDTDDGSILEVELPSDWKSLAGKLLFEVIDKHKSKTCIKGTSIVLGQLIDYGKGKKALRETFDNTELFFNKITSH</sequence>
<comment type="caution">
    <text evidence="2">The sequence shown here is derived from an EMBL/GenBank/DDBJ whole genome shotgun (WGS) entry which is preliminary data.</text>
</comment>
<keyword evidence="1" id="KW-0812">Transmembrane</keyword>
<keyword evidence="1" id="KW-1133">Transmembrane helix</keyword>
<keyword evidence="1" id="KW-0472">Membrane</keyword>
<name>A0A0F9GIM6_9ZZZZ</name>
<feature type="transmembrane region" description="Helical" evidence="1">
    <location>
        <begin position="39"/>
        <end position="60"/>
    </location>
</feature>
<evidence type="ECO:0000256" key="1">
    <source>
        <dbReference type="SAM" id="Phobius"/>
    </source>
</evidence>
<dbReference type="EMBL" id="LAZR01020027">
    <property type="protein sequence ID" value="KKL90361.1"/>
    <property type="molecule type" value="Genomic_DNA"/>
</dbReference>